<dbReference type="Gene3D" id="4.10.60.10">
    <property type="entry name" value="Zinc finger, CCHC-type"/>
    <property type="match status" value="1"/>
</dbReference>
<evidence type="ECO:0000313" key="5">
    <source>
        <dbReference type="Proteomes" id="UP000053144"/>
    </source>
</evidence>
<dbReference type="AlphaFoldDB" id="A0A0L9VMB2"/>
<protein>
    <recommendedName>
        <fullName evidence="3">CCHC-type domain-containing protein</fullName>
    </recommendedName>
</protein>
<keyword evidence="1" id="KW-0862">Zinc</keyword>
<keyword evidence="1" id="KW-0863">Zinc-finger</keyword>
<proteinExistence type="predicted"/>
<accession>A0A0L9VMB2</accession>
<keyword evidence="1" id="KW-0479">Metal-binding</keyword>
<dbReference type="Proteomes" id="UP000053144">
    <property type="component" value="Chromosome 10"/>
</dbReference>
<gene>
    <name evidence="4" type="ORF">LR48_Vigan10g209800</name>
</gene>
<evidence type="ECO:0000256" key="1">
    <source>
        <dbReference type="PROSITE-ProRule" id="PRU00047"/>
    </source>
</evidence>
<dbReference type="GO" id="GO:0008270">
    <property type="term" value="F:zinc ion binding"/>
    <property type="evidence" value="ECO:0007669"/>
    <property type="project" value="UniProtKB-KW"/>
</dbReference>
<reference evidence="5" key="1">
    <citation type="journal article" date="2015" name="Proc. Natl. Acad. Sci. U.S.A.">
        <title>Genome sequencing of adzuki bean (Vigna angularis) provides insight into high starch and low fat accumulation and domestication.</title>
        <authorList>
            <person name="Yang K."/>
            <person name="Tian Z."/>
            <person name="Chen C."/>
            <person name="Luo L."/>
            <person name="Zhao B."/>
            <person name="Wang Z."/>
            <person name="Yu L."/>
            <person name="Li Y."/>
            <person name="Sun Y."/>
            <person name="Li W."/>
            <person name="Chen Y."/>
            <person name="Li Y."/>
            <person name="Zhang Y."/>
            <person name="Ai D."/>
            <person name="Zhao J."/>
            <person name="Shang C."/>
            <person name="Ma Y."/>
            <person name="Wu B."/>
            <person name="Wang M."/>
            <person name="Gao L."/>
            <person name="Sun D."/>
            <person name="Zhang P."/>
            <person name="Guo F."/>
            <person name="Wang W."/>
            <person name="Li Y."/>
            <person name="Wang J."/>
            <person name="Varshney R.K."/>
            <person name="Wang J."/>
            <person name="Ling H.Q."/>
            <person name="Wan P."/>
        </authorList>
    </citation>
    <scope>NUCLEOTIDE SEQUENCE</scope>
    <source>
        <strain evidence="5">cv. Jingnong 6</strain>
    </source>
</reference>
<evidence type="ECO:0000256" key="2">
    <source>
        <dbReference type="SAM" id="MobiDB-lite"/>
    </source>
</evidence>
<dbReference type="EMBL" id="CM003380">
    <property type="protein sequence ID" value="KOM56206.1"/>
    <property type="molecule type" value="Genomic_DNA"/>
</dbReference>
<dbReference type="Gramene" id="KOM56206">
    <property type="protein sequence ID" value="KOM56206"/>
    <property type="gene ID" value="LR48_Vigan10g209800"/>
</dbReference>
<dbReference type="InterPro" id="IPR001878">
    <property type="entry name" value="Znf_CCHC"/>
</dbReference>
<feature type="compositionally biased region" description="Low complexity" evidence="2">
    <location>
        <begin position="294"/>
        <end position="303"/>
    </location>
</feature>
<feature type="region of interest" description="Disordered" evidence="2">
    <location>
        <begin position="283"/>
        <end position="324"/>
    </location>
</feature>
<dbReference type="GO" id="GO:0003676">
    <property type="term" value="F:nucleic acid binding"/>
    <property type="evidence" value="ECO:0007669"/>
    <property type="project" value="InterPro"/>
</dbReference>
<dbReference type="InterPro" id="IPR036875">
    <property type="entry name" value="Znf_CCHC_sf"/>
</dbReference>
<organism evidence="4 5">
    <name type="scientific">Phaseolus angularis</name>
    <name type="common">Azuki bean</name>
    <name type="synonym">Vigna angularis</name>
    <dbReference type="NCBI Taxonomy" id="3914"/>
    <lineage>
        <taxon>Eukaryota</taxon>
        <taxon>Viridiplantae</taxon>
        <taxon>Streptophyta</taxon>
        <taxon>Embryophyta</taxon>
        <taxon>Tracheophyta</taxon>
        <taxon>Spermatophyta</taxon>
        <taxon>Magnoliopsida</taxon>
        <taxon>eudicotyledons</taxon>
        <taxon>Gunneridae</taxon>
        <taxon>Pentapetalae</taxon>
        <taxon>rosids</taxon>
        <taxon>fabids</taxon>
        <taxon>Fabales</taxon>
        <taxon>Fabaceae</taxon>
        <taxon>Papilionoideae</taxon>
        <taxon>50 kb inversion clade</taxon>
        <taxon>NPAAA clade</taxon>
        <taxon>indigoferoid/millettioid clade</taxon>
        <taxon>Phaseoleae</taxon>
        <taxon>Vigna</taxon>
    </lineage>
</organism>
<evidence type="ECO:0000313" key="4">
    <source>
        <dbReference type="EMBL" id="KOM56206.1"/>
    </source>
</evidence>
<dbReference type="PROSITE" id="PS50158">
    <property type="entry name" value="ZF_CCHC"/>
    <property type="match status" value="1"/>
</dbReference>
<feature type="domain" description="CCHC-type" evidence="3">
    <location>
        <begin position="363"/>
        <end position="376"/>
    </location>
</feature>
<name>A0A0L9VMB2_PHAAN</name>
<evidence type="ECO:0000259" key="3">
    <source>
        <dbReference type="PROSITE" id="PS50158"/>
    </source>
</evidence>
<dbReference type="SMART" id="SM00343">
    <property type="entry name" value="ZnF_C2HC"/>
    <property type="match status" value="2"/>
</dbReference>
<sequence>MVHQTSFKTHIQPTLKILFPSYLHAFASNASSPWSLLQLVAIAGERDTSTAYVAAAGRSIPTADARCHAAWSLEWGTQFSCVSLGERDSSLTNARCHDERSLESVSGMHVADEERTSPPSHLLRSRFRHHRRTPGDKGFKKNRSVLEAEAESSDIEGRKTLVGRNQKSCYISGIRAVLFLKEHCSNRSASTAERCISATDYDRFTKFEDARASSEVTQRQLMEILQITRNISRASISSGNKETEWNLESFLQHHPSGFNEKCPPDEVERANVLEKNVTEVEQHMKQQQQVIRGTTSSRNNTNPRRTRRTPYARTGLPSISSGSQAQPLVAANWSEQQRTMKCFKCGGPHFRSSCPQLVEAKYCLQCGGSGHVENECNMGERAVLGPPNAGRGQPGRGG</sequence>
<dbReference type="SUPFAM" id="SSF57756">
    <property type="entry name" value="Retrovirus zinc finger-like domains"/>
    <property type="match status" value="1"/>
</dbReference>